<proteinExistence type="predicted"/>
<name>A0A3A4AD31_9ACTN</name>
<feature type="domain" description="HTH tetR-type" evidence="3">
    <location>
        <begin position="17"/>
        <end position="77"/>
    </location>
</feature>
<dbReference type="AlphaFoldDB" id="A0A3A4AD31"/>
<keyword evidence="5" id="KW-1185">Reference proteome</keyword>
<dbReference type="OrthoDB" id="4331447at2"/>
<dbReference type="PROSITE" id="PS50977">
    <property type="entry name" value="HTH_TETR_2"/>
    <property type="match status" value="1"/>
</dbReference>
<dbReference type="InterPro" id="IPR001647">
    <property type="entry name" value="HTH_TetR"/>
</dbReference>
<dbReference type="InterPro" id="IPR009057">
    <property type="entry name" value="Homeodomain-like_sf"/>
</dbReference>
<evidence type="ECO:0000256" key="2">
    <source>
        <dbReference type="PROSITE-ProRule" id="PRU00335"/>
    </source>
</evidence>
<dbReference type="GO" id="GO:0003677">
    <property type="term" value="F:DNA binding"/>
    <property type="evidence" value="ECO:0007669"/>
    <property type="project" value="UniProtKB-UniRule"/>
</dbReference>
<comment type="caution">
    <text evidence="4">The sequence shown here is derived from an EMBL/GenBank/DDBJ whole genome shotgun (WGS) entry which is preliminary data.</text>
</comment>
<feature type="DNA-binding region" description="H-T-H motif" evidence="2">
    <location>
        <begin position="40"/>
        <end position="59"/>
    </location>
</feature>
<dbReference type="RefSeq" id="WP_119929891.1">
    <property type="nucleotide sequence ID" value="NZ_QZEY01000015.1"/>
</dbReference>
<organism evidence="4 5">
    <name type="scientific">Bailinhaonella thermotolerans</name>
    <dbReference type="NCBI Taxonomy" id="1070861"/>
    <lineage>
        <taxon>Bacteria</taxon>
        <taxon>Bacillati</taxon>
        <taxon>Actinomycetota</taxon>
        <taxon>Actinomycetes</taxon>
        <taxon>Streptosporangiales</taxon>
        <taxon>Streptosporangiaceae</taxon>
        <taxon>Bailinhaonella</taxon>
    </lineage>
</organism>
<sequence>MTTGRPYRGMTAEQRSADRRERLFAAAFELFSANGFSGTTIEKLCAYAKISNRAFYECFANREELMKAVYERCMNDAYTLVSQRLKEARRVPEDLIETGVATYIGYMTEDERRAKIAHLEVRRAGLPLHDTRRAVVDEFVTLLEDNVGDLLRQRSLPDLHLLAIGLIGVIQELLIEWAMSENPPAPERLVTVATHIFRNAIAA</sequence>
<reference evidence="4 5" key="1">
    <citation type="submission" date="2018-09" db="EMBL/GenBank/DDBJ databases">
        <title>YIM 75507 draft genome.</title>
        <authorList>
            <person name="Tang S."/>
            <person name="Feng Y."/>
        </authorList>
    </citation>
    <scope>NUCLEOTIDE SEQUENCE [LARGE SCALE GENOMIC DNA]</scope>
    <source>
        <strain evidence="4 5">YIM 75507</strain>
    </source>
</reference>
<dbReference type="PANTHER" id="PTHR43479:SF11">
    <property type="entry name" value="ACREF_ENVCD OPERON REPRESSOR-RELATED"/>
    <property type="match status" value="1"/>
</dbReference>
<dbReference type="Gene3D" id="1.10.357.10">
    <property type="entry name" value="Tetracycline Repressor, domain 2"/>
    <property type="match status" value="1"/>
</dbReference>
<accession>A0A3A4AD31</accession>
<evidence type="ECO:0000256" key="1">
    <source>
        <dbReference type="ARBA" id="ARBA00023125"/>
    </source>
</evidence>
<dbReference type="PANTHER" id="PTHR43479">
    <property type="entry name" value="ACREF/ENVCD OPERON REPRESSOR-RELATED"/>
    <property type="match status" value="1"/>
</dbReference>
<dbReference type="EMBL" id="QZEY01000015">
    <property type="protein sequence ID" value="RJL24514.1"/>
    <property type="molecule type" value="Genomic_DNA"/>
</dbReference>
<protein>
    <submittedName>
        <fullName evidence="4">TetR/AcrR family transcriptional regulator</fullName>
    </submittedName>
</protein>
<dbReference type="InterPro" id="IPR050624">
    <property type="entry name" value="HTH-type_Tx_Regulator"/>
</dbReference>
<dbReference type="Pfam" id="PF00440">
    <property type="entry name" value="TetR_N"/>
    <property type="match status" value="1"/>
</dbReference>
<dbReference type="SUPFAM" id="SSF46689">
    <property type="entry name" value="Homeodomain-like"/>
    <property type="match status" value="1"/>
</dbReference>
<gene>
    <name evidence="4" type="ORF">D5H75_29815</name>
</gene>
<dbReference type="InterPro" id="IPR036271">
    <property type="entry name" value="Tet_transcr_reg_TetR-rel_C_sf"/>
</dbReference>
<evidence type="ECO:0000313" key="5">
    <source>
        <dbReference type="Proteomes" id="UP000265768"/>
    </source>
</evidence>
<evidence type="ECO:0000259" key="3">
    <source>
        <dbReference type="PROSITE" id="PS50977"/>
    </source>
</evidence>
<dbReference type="Proteomes" id="UP000265768">
    <property type="component" value="Unassembled WGS sequence"/>
</dbReference>
<dbReference type="Gene3D" id="1.10.10.60">
    <property type="entry name" value="Homeodomain-like"/>
    <property type="match status" value="1"/>
</dbReference>
<keyword evidence="1 2" id="KW-0238">DNA-binding</keyword>
<dbReference type="SUPFAM" id="SSF48498">
    <property type="entry name" value="Tetracyclin repressor-like, C-terminal domain"/>
    <property type="match status" value="1"/>
</dbReference>
<evidence type="ECO:0000313" key="4">
    <source>
        <dbReference type="EMBL" id="RJL24514.1"/>
    </source>
</evidence>